<evidence type="ECO:0000313" key="3">
    <source>
        <dbReference type="Proteomes" id="UP001055439"/>
    </source>
</evidence>
<evidence type="ECO:0000313" key="2">
    <source>
        <dbReference type="EMBL" id="URE06269.1"/>
    </source>
</evidence>
<reference evidence="2" key="1">
    <citation type="submission" date="2022-05" db="EMBL/GenBank/DDBJ databases">
        <title>The Musa troglodytarum L. genome provides insights into the mechanism of non-climacteric behaviour and enrichment of carotenoids.</title>
        <authorList>
            <person name="Wang J."/>
        </authorList>
    </citation>
    <scope>NUCLEOTIDE SEQUENCE</scope>
    <source>
        <tissue evidence="2">Leaf</tissue>
    </source>
</reference>
<dbReference type="InterPro" id="IPR003676">
    <property type="entry name" value="SAUR_fam"/>
</dbReference>
<gene>
    <name evidence="2" type="ORF">MUK42_32383</name>
</gene>
<dbReference type="Proteomes" id="UP001055439">
    <property type="component" value="Chromosome 5"/>
</dbReference>
<accession>A0A9E7G158</accession>
<comment type="similarity">
    <text evidence="1">Belongs to the ARG7 family.</text>
</comment>
<name>A0A9E7G158_9LILI</name>
<sequence>MSSSAGRPAFLELLRLSSQEYGYEQQGVLRIPFPAPLFRRLLLLLRSRAGGALPLPPRRRSSVLLGRAGPTLSPLRPRCGKEIESNGAVSEGAALRFA</sequence>
<proteinExistence type="inferred from homology"/>
<dbReference type="GO" id="GO:0009733">
    <property type="term" value="P:response to auxin"/>
    <property type="evidence" value="ECO:0007669"/>
    <property type="project" value="InterPro"/>
</dbReference>
<keyword evidence="3" id="KW-1185">Reference proteome</keyword>
<dbReference type="EMBL" id="CP097507">
    <property type="protein sequence ID" value="URE06269.1"/>
    <property type="molecule type" value="Genomic_DNA"/>
</dbReference>
<dbReference type="AlphaFoldDB" id="A0A9E7G158"/>
<organism evidence="2 3">
    <name type="scientific">Musa troglodytarum</name>
    <name type="common">fe'i banana</name>
    <dbReference type="NCBI Taxonomy" id="320322"/>
    <lineage>
        <taxon>Eukaryota</taxon>
        <taxon>Viridiplantae</taxon>
        <taxon>Streptophyta</taxon>
        <taxon>Embryophyta</taxon>
        <taxon>Tracheophyta</taxon>
        <taxon>Spermatophyta</taxon>
        <taxon>Magnoliopsida</taxon>
        <taxon>Liliopsida</taxon>
        <taxon>Zingiberales</taxon>
        <taxon>Musaceae</taxon>
        <taxon>Musa</taxon>
    </lineage>
</organism>
<protein>
    <submittedName>
        <fullName evidence="2">SAUR family</fullName>
    </submittedName>
</protein>
<evidence type="ECO:0000256" key="1">
    <source>
        <dbReference type="ARBA" id="ARBA00006974"/>
    </source>
</evidence>
<dbReference type="Pfam" id="PF02519">
    <property type="entry name" value="Auxin_inducible"/>
    <property type="match status" value="1"/>
</dbReference>